<organism evidence="9 10">
    <name type="scientific">Metabacillus litoralis</name>
    <dbReference type="NCBI Taxonomy" id="152268"/>
    <lineage>
        <taxon>Bacteria</taxon>
        <taxon>Bacillati</taxon>
        <taxon>Bacillota</taxon>
        <taxon>Bacilli</taxon>
        <taxon>Bacillales</taxon>
        <taxon>Bacillaceae</taxon>
        <taxon>Metabacillus</taxon>
    </lineage>
</organism>
<keyword evidence="4 7" id="KW-0812">Transmembrane</keyword>
<dbReference type="InterPro" id="IPR035906">
    <property type="entry name" value="MetI-like_sf"/>
</dbReference>
<dbReference type="EMBL" id="LWSG01000016">
    <property type="protein sequence ID" value="OAS85987.1"/>
    <property type="molecule type" value="Genomic_DNA"/>
</dbReference>
<keyword evidence="6 7" id="KW-0472">Membrane</keyword>
<keyword evidence="3" id="KW-1003">Cell membrane</keyword>
<dbReference type="AlphaFoldDB" id="A0A179SW68"/>
<accession>A0A179SW68</accession>
<dbReference type="RefSeq" id="WP_066332879.1">
    <property type="nucleotide sequence ID" value="NZ_LWSG01000016.1"/>
</dbReference>
<feature type="transmembrane region" description="Helical" evidence="7">
    <location>
        <begin position="74"/>
        <end position="95"/>
    </location>
</feature>
<evidence type="ECO:0000256" key="1">
    <source>
        <dbReference type="ARBA" id="ARBA00004651"/>
    </source>
</evidence>
<dbReference type="Pfam" id="PF00528">
    <property type="entry name" value="BPD_transp_1"/>
    <property type="match status" value="1"/>
</dbReference>
<dbReference type="GO" id="GO:0055085">
    <property type="term" value="P:transmembrane transport"/>
    <property type="evidence" value="ECO:0007669"/>
    <property type="project" value="InterPro"/>
</dbReference>
<dbReference type="InterPro" id="IPR000515">
    <property type="entry name" value="MetI-like"/>
</dbReference>
<gene>
    <name evidence="9" type="ORF">A6K24_22855</name>
</gene>
<proteinExistence type="inferred from homology"/>
<keyword evidence="10" id="KW-1185">Reference proteome</keyword>
<dbReference type="PANTHER" id="PTHR43744">
    <property type="entry name" value="ABC TRANSPORTER PERMEASE PROTEIN MG189-RELATED-RELATED"/>
    <property type="match status" value="1"/>
</dbReference>
<comment type="caution">
    <text evidence="9">The sequence shown here is derived from an EMBL/GenBank/DDBJ whole genome shotgun (WGS) entry which is preliminary data.</text>
</comment>
<evidence type="ECO:0000256" key="7">
    <source>
        <dbReference type="RuleBase" id="RU363032"/>
    </source>
</evidence>
<sequence>MKTNLVKRIAIPILLLLAAVGFALPFIWMVSTSLKAADQLFVHPPVWIPNPVNWENYVHAVTEIAFFTQFKNSLIIATISTVGVIISCPLVGYTFARLKWKGRDTLFLITLAVMMIPFPVTMVPLFIVWSKLGLVGTFMPLIIPAFFGVPFYIFLMRQFFKQLPRDLEDAARIDGCSEFGIYLRIMLPLCQPAVLTIALFQFMASWNDFLGPLIYLNDETKYTLQLGLQQFRTAQDTAWGPLMAASVLVALPIIFLYFIVQKRFIQGITFGGVKG</sequence>
<protein>
    <submittedName>
        <fullName evidence="9">Sugar ABC transporter permease</fullName>
    </submittedName>
</protein>
<evidence type="ECO:0000256" key="4">
    <source>
        <dbReference type="ARBA" id="ARBA00022692"/>
    </source>
</evidence>
<dbReference type="CDD" id="cd06261">
    <property type="entry name" value="TM_PBP2"/>
    <property type="match status" value="1"/>
</dbReference>
<evidence type="ECO:0000256" key="2">
    <source>
        <dbReference type="ARBA" id="ARBA00022448"/>
    </source>
</evidence>
<name>A0A179SW68_9BACI</name>
<keyword evidence="5 7" id="KW-1133">Transmembrane helix</keyword>
<evidence type="ECO:0000256" key="6">
    <source>
        <dbReference type="ARBA" id="ARBA00023136"/>
    </source>
</evidence>
<feature type="domain" description="ABC transmembrane type-1" evidence="8">
    <location>
        <begin position="70"/>
        <end position="260"/>
    </location>
</feature>
<dbReference type="Proteomes" id="UP000078534">
    <property type="component" value="Unassembled WGS sequence"/>
</dbReference>
<evidence type="ECO:0000313" key="9">
    <source>
        <dbReference type="EMBL" id="OAS85987.1"/>
    </source>
</evidence>
<comment type="subcellular location">
    <subcellularLocation>
        <location evidence="1 7">Cell membrane</location>
        <topology evidence="1 7">Multi-pass membrane protein</topology>
    </subcellularLocation>
</comment>
<dbReference type="Gene3D" id="1.10.3720.10">
    <property type="entry name" value="MetI-like"/>
    <property type="match status" value="1"/>
</dbReference>
<feature type="transmembrane region" description="Helical" evidence="7">
    <location>
        <begin position="107"/>
        <end position="129"/>
    </location>
</feature>
<keyword evidence="2 7" id="KW-0813">Transport</keyword>
<dbReference type="STRING" id="152268.A6K24_22855"/>
<dbReference type="SUPFAM" id="SSF161098">
    <property type="entry name" value="MetI-like"/>
    <property type="match status" value="1"/>
</dbReference>
<feature type="transmembrane region" description="Helical" evidence="7">
    <location>
        <begin position="181"/>
        <end position="203"/>
    </location>
</feature>
<dbReference type="GO" id="GO:0005886">
    <property type="term" value="C:plasma membrane"/>
    <property type="evidence" value="ECO:0007669"/>
    <property type="project" value="UniProtKB-SubCell"/>
</dbReference>
<evidence type="ECO:0000256" key="5">
    <source>
        <dbReference type="ARBA" id="ARBA00022989"/>
    </source>
</evidence>
<evidence type="ECO:0000313" key="10">
    <source>
        <dbReference type="Proteomes" id="UP000078534"/>
    </source>
</evidence>
<evidence type="ECO:0000256" key="3">
    <source>
        <dbReference type="ARBA" id="ARBA00022475"/>
    </source>
</evidence>
<reference evidence="10" key="1">
    <citation type="submission" date="2016-04" db="EMBL/GenBank/DDBJ databases">
        <authorList>
            <person name="Lyu Z."/>
            <person name="Lyu W."/>
        </authorList>
    </citation>
    <scope>NUCLEOTIDE SEQUENCE [LARGE SCALE GENOMIC DNA]</scope>
    <source>
        <strain evidence="10">C44</strain>
    </source>
</reference>
<evidence type="ECO:0000259" key="8">
    <source>
        <dbReference type="PROSITE" id="PS50928"/>
    </source>
</evidence>
<feature type="transmembrane region" description="Helical" evidence="7">
    <location>
        <begin position="141"/>
        <end position="160"/>
    </location>
</feature>
<comment type="similarity">
    <text evidence="7">Belongs to the binding-protein-dependent transport system permease family.</text>
</comment>
<dbReference type="PROSITE" id="PS50928">
    <property type="entry name" value="ABC_TM1"/>
    <property type="match status" value="1"/>
</dbReference>
<dbReference type="PANTHER" id="PTHR43744:SF12">
    <property type="entry name" value="ABC TRANSPORTER PERMEASE PROTEIN MG189-RELATED"/>
    <property type="match status" value="1"/>
</dbReference>
<feature type="transmembrane region" description="Helical" evidence="7">
    <location>
        <begin position="238"/>
        <end position="260"/>
    </location>
</feature>